<dbReference type="PANTHER" id="PTHR33908:SF3">
    <property type="entry name" value="UNDECAPRENYL PHOSPHATE-ALPHA-4-AMINO-4-DEOXY-L-ARABINOSE ARABINOSYL TRANSFERASE"/>
    <property type="match status" value="1"/>
</dbReference>
<organism evidence="10 11">
    <name type="scientific">Clostridium cibarium</name>
    <dbReference type="NCBI Taxonomy" id="2762247"/>
    <lineage>
        <taxon>Bacteria</taxon>
        <taxon>Bacillati</taxon>
        <taxon>Bacillota</taxon>
        <taxon>Clostridia</taxon>
        <taxon>Eubacteriales</taxon>
        <taxon>Clostridiaceae</taxon>
        <taxon>Clostridium</taxon>
    </lineage>
</organism>
<evidence type="ECO:0000256" key="5">
    <source>
        <dbReference type="ARBA" id="ARBA00022692"/>
    </source>
</evidence>
<feature type="transmembrane region" description="Helical" evidence="8">
    <location>
        <begin position="224"/>
        <end position="244"/>
    </location>
</feature>
<feature type="transmembrane region" description="Helical" evidence="8">
    <location>
        <begin position="21"/>
        <end position="41"/>
    </location>
</feature>
<feature type="transmembrane region" description="Helical" evidence="8">
    <location>
        <begin position="180"/>
        <end position="212"/>
    </location>
</feature>
<keyword evidence="5 8" id="KW-0812">Transmembrane</keyword>
<name>A0ABR8PQ06_9CLOT</name>
<feature type="domain" description="Glycosyltransferase RgtA/B/C/D-like" evidence="9">
    <location>
        <begin position="82"/>
        <end position="238"/>
    </location>
</feature>
<evidence type="ECO:0000313" key="10">
    <source>
        <dbReference type="EMBL" id="MBD7910249.1"/>
    </source>
</evidence>
<evidence type="ECO:0000256" key="3">
    <source>
        <dbReference type="ARBA" id="ARBA00022676"/>
    </source>
</evidence>
<feature type="transmembrane region" description="Helical" evidence="8">
    <location>
        <begin position="314"/>
        <end position="331"/>
    </location>
</feature>
<dbReference type="PANTHER" id="PTHR33908">
    <property type="entry name" value="MANNOSYLTRANSFERASE YKCB-RELATED"/>
    <property type="match status" value="1"/>
</dbReference>
<reference evidence="10 11" key="1">
    <citation type="submission" date="2020-08" db="EMBL/GenBank/DDBJ databases">
        <title>A Genomic Blueprint of the Chicken Gut Microbiome.</title>
        <authorList>
            <person name="Gilroy R."/>
            <person name="Ravi A."/>
            <person name="Getino M."/>
            <person name="Pursley I."/>
            <person name="Horton D.L."/>
            <person name="Alikhan N.-F."/>
            <person name="Baker D."/>
            <person name="Gharbi K."/>
            <person name="Hall N."/>
            <person name="Watson M."/>
            <person name="Adriaenssens E.M."/>
            <person name="Foster-Nyarko E."/>
            <person name="Jarju S."/>
            <person name="Secka A."/>
            <person name="Antonio M."/>
            <person name="Oren A."/>
            <person name="Chaudhuri R."/>
            <person name="La Ragione R.M."/>
            <person name="Hildebrand F."/>
            <person name="Pallen M.J."/>
        </authorList>
    </citation>
    <scope>NUCLEOTIDE SEQUENCE [LARGE SCALE GENOMIC DNA]</scope>
    <source>
        <strain evidence="10 11">Sa3CVN1</strain>
    </source>
</reference>
<keyword evidence="3" id="KW-0328">Glycosyltransferase</keyword>
<dbReference type="Proteomes" id="UP000627781">
    <property type="component" value="Unassembled WGS sequence"/>
</dbReference>
<keyword evidence="6 8" id="KW-1133">Transmembrane helix</keyword>
<dbReference type="RefSeq" id="WP_191767655.1">
    <property type="nucleotide sequence ID" value="NZ_JACSRA010000003.1"/>
</dbReference>
<dbReference type="InterPro" id="IPR038731">
    <property type="entry name" value="RgtA/B/C-like"/>
</dbReference>
<evidence type="ECO:0000256" key="7">
    <source>
        <dbReference type="ARBA" id="ARBA00023136"/>
    </source>
</evidence>
<dbReference type="Pfam" id="PF13231">
    <property type="entry name" value="PMT_2"/>
    <property type="match status" value="1"/>
</dbReference>
<comment type="subcellular location">
    <subcellularLocation>
        <location evidence="1">Cell membrane</location>
        <topology evidence="1">Multi-pass membrane protein</topology>
    </subcellularLocation>
</comment>
<evidence type="ECO:0000256" key="6">
    <source>
        <dbReference type="ARBA" id="ARBA00022989"/>
    </source>
</evidence>
<evidence type="ECO:0000256" key="1">
    <source>
        <dbReference type="ARBA" id="ARBA00004651"/>
    </source>
</evidence>
<evidence type="ECO:0000259" key="9">
    <source>
        <dbReference type="Pfam" id="PF13231"/>
    </source>
</evidence>
<gene>
    <name evidence="10" type="ORF">H9661_02660</name>
</gene>
<keyword evidence="4" id="KW-0808">Transferase</keyword>
<evidence type="ECO:0000256" key="4">
    <source>
        <dbReference type="ARBA" id="ARBA00022679"/>
    </source>
</evidence>
<feature type="transmembrane region" description="Helical" evidence="8">
    <location>
        <begin position="156"/>
        <end position="174"/>
    </location>
</feature>
<feature type="transmembrane region" description="Helical" evidence="8">
    <location>
        <begin position="280"/>
        <end position="302"/>
    </location>
</feature>
<keyword evidence="2" id="KW-1003">Cell membrane</keyword>
<keyword evidence="11" id="KW-1185">Reference proteome</keyword>
<feature type="transmembrane region" description="Helical" evidence="8">
    <location>
        <begin position="109"/>
        <end position="127"/>
    </location>
</feature>
<dbReference type="InterPro" id="IPR050297">
    <property type="entry name" value="LipidA_mod_glycosyltrf_83"/>
</dbReference>
<keyword evidence="7 8" id="KW-0472">Membrane</keyword>
<accession>A0ABR8PQ06</accession>
<evidence type="ECO:0000256" key="2">
    <source>
        <dbReference type="ARBA" id="ARBA00022475"/>
    </source>
</evidence>
<evidence type="ECO:0000256" key="8">
    <source>
        <dbReference type="SAM" id="Phobius"/>
    </source>
</evidence>
<comment type="caution">
    <text evidence="10">The sequence shown here is derived from an EMBL/GenBank/DDBJ whole genome shotgun (WGS) entry which is preliminary data.</text>
</comment>
<proteinExistence type="predicted"/>
<sequence>MKIIENTNKRKFKLEEIIQKYYWIFIVIEVVFLAFICFWNLGEFPVRDWDESRHGVSAYEMMKNNENIINTYNYENDYWNLKPPLSFNLIIIAFKVLGTTILAFRIPSAIAMVLTGIIVAFFIGKRYGKVESLISLIAFSACSPLYRIHTGRHGDADALFILFFTISMISMLWIEKSKKALYMCGFSFALAFLTKSWHAFVIVAIGGLFLIFTGYIKKYRIKQWILFFLSFAAPIGLWIIARIVEDGTKFLVEMVRYDLLKRSSEAIEGNKGSIFYYARYILLNGTSLVIALGLIIVVGCLFYYKNWMMVKSDVIGYSLWIVVPFVLFSVAKTKLDWYIIPMYIPIIIVGSILFGKLLSETSVNRVIKIGLSIILAVGLSYEGYNLIKYINNPPKDELQTFMMNTLKNNENIRGRETYIQVEDSEGKGWRQSQLLVGELYGDLKCKEGGVEGFAANQDAMLITKKDMYLQNAEIFKNYEVVRENETYIIIKKQ</sequence>
<feature type="transmembrane region" description="Helical" evidence="8">
    <location>
        <begin position="337"/>
        <end position="354"/>
    </location>
</feature>
<evidence type="ECO:0000313" key="11">
    <source>
        <dbReference type="Proteomes" id="UP000627781"/>
    </source>
</evidence>
<dbReference type="EMBL" id="JACSRA010000003">
    <property type="protein sequence ID" value="MBD7910249.1"/>
    <property type="molecule type" value="Genomic_DNA"/>
</dbReference>
<protein>
    <submittedName>
        <fullName evidence="10">Glycosyltransferase family 39 protein</fullName>
    </submittedName>
</protein>